<dbReference type="InterPro" id="IPR036397">
    <property type="entry name" value="RNaseH_sf"/>
</dbReference>
<dbReference type="Gene3D" id="3.30.420.10">
    <property type="entry name" value="Ribonuclease H-like superfamily/Ribonuclease H"/>
    <property type="match status" value="1"/>
</dbReference>
<dbReference type="EMBL" id="BMLQ01000011">
    <property type="protein sequence ID" value="GGO49320.1"/>
    <property type="molecule type" value="Genomic_DNA"/>
</dbReference>
<comment type="caution">
    <text evidence="2">The sequence shown here is derived from an EMBL/GenBank/DDBJ whole genome shotgun (WGS) entry which is preliminary data.</text>
</comment>
<dbReference type="SUPFAM" id="SSF53098">
    <property type="entry name" value="Ribonuclease H-like"/>
    <property type="match status" value="1"/>
</dbReference>
<dbReference type="PANTHER" id="PTHR10948:SF23">
    <property type="entry name" value="TRANSPOSASE INSI FOR INSERTION SEQUENCE ELEMENT IS30A-RELATED"/>
    <property type="match status" value="1"/>
</dbReference>
<sequence length="328" mass="36632">MLPAQIAKMVGVNPSTIGRELAHHGLVQRIQNGPVQYQYSAKLAQYRTDLERARPKKRKLDTADHKVLRQTVVDKLNAGLSPAQVAVRLPVDFPDDGSMRISHEAIYQALYVQGAGSLREELKVEQALRSGRRTRKPRSKLPARVKRPWLAGVMLADRDEKTAAEHAGRAVPGHWEGDLVVGPENSGIITLVERASRFALLGRLPGTRDSATVIDRLQDMVRTLPQAVLASITWDQGNEMAQHARFTVATGCKVYFCDPHSPWQRPTNENFNGQLRWDYPKGTNFNDVTDAELRAVQDKLNSRPRVILKGYTPTEKLEELLTGIALTL</sequence>
<reference evidence="3" key="1">
    <citation type="journal article" date="2019" name="Int. J. Syst. Evol. Microbiol.">
        <title>The Global Catalogue of Microorganisms (GCM) 10K type strain sequencing project: providing services to taxonomists for standard genome sequencing and annotation.</title>
        <authorList>
            <consortium name="The Broad Institute Genomics Platform"/>
            <consortium name="The Broad Institute Genome Sequencing Center for Infectious Disease"/>
            <person name="Wu L."/>
            <person name="Ma J."/>
        </authorList>
    </citation>
    <scope>NUCLEOTIDE SEQUENCE [LARGE SCALE GENOMIC DNA]</scope>
    <source>
        <strain evidence="3">CGMCC 1.7064</strain>
    </source>
</reference>
<dbReference type="NCBIfam" id="NF033563">
    <property type="entry name" value="transpos_IS30"/>
    <property type="match status" value="1"/>
</dbReference>
<evidence type="ECO:0000259" key="1">
    <source>
        <dbReference type="PROSITE" id="PS50994"/>
    </source>
</evidence>
<proteinExistence type="predicted"/>
<dbReference type="InterPro" id="IPR001584">
    <property type="entry name" value="Integrase_cat-core"/>
</dbReference>
<accession>A0ABQ2MBY9</accession>
<dbReference type="InterPro" id="IPR012337">
    <property type="entry name" value="RNaseH-like_sf"/>
</dbReference>
<protein>
    <submittedName>
        <fullName evidence="2">IS30 family transposase</fullName>
    </submittedName>
</protein>
<dbReference type="Proteomes" id="UP000642509">
    <property type="component" value="Unassembled WGS sequence"/>
</dbReference>
<evidence type="ECO:0000313" key="3">
    <source>
        <dbReference type="Proteomes" id="UP000642509"/>
    </source>
</evidence>
<name>A0ABQ2MBY9_9MICC</name>
<organism evidence="2 3">
    <name type="scientific">Citricoccus zhacaiensis</name>
    <dbReference type="NCBI Taxonomy" id="489142"/>
    <lineage>
        <taxon>Bacteria</taxon>
        <taxon>Bacillati</taxon>
        <taxon>Actinomycetota</taxon>
        <taxon>Actinomycetes</taxon>
        <taxon>Micrococcales</taxon>
        <taxon>Micrococcaceae</taxon>
        <taxon>Citricoccus</taxon>
    </lineage>
</organism>
<gene>
    <name evidence="2" type="ORF">GCM10010977_30930</name>
</gene>
<dbReference type="PROSITE" id="PS50994">
    <property type="entry name" value="INTEGRASE"/>
    <property type="match status" value="1"/>
</dbReference>
<feature type="domain" description="Integrase catalytic" evidence="1">
    <location>
        <begin position="168"/>
        <end position="321"/>
    </location>
</feature>
<keyword evidence="3" id="KW-1185">Reference proteome</keyword>
<dbReference type="Pfam" id="PF00665">
    <property type="entry name" value="rve"/>
    <property type="match status" value="1"/>
</dbReference>
<dbReference type="PANTHER" id="PTHR10948">
    <property type="entry name" value="TRANSPOSASE"/>
    <property type="match status" value="1"/>
</dbReference>
<dbReference type="InterPro" id="IPR053392">
    <property type="entry name" value="Transposase_IS30-like"/>
</dbReference>
<evidence type="ECO:0000313" key="2">
    <source>
        <dbReference type="EMBL" id="GGO49320.1"/>
    </source>
</evidence>
<dbReference type="InterPro" id="IPR051917">
    <property type="entry name" value="Transposase-Integrase"/>
</dbReference>